<sequence>MAFPKLSAHRYYANSLQTLCRSIETAPNGACNGNMYIFINNFITMGIDITTSRAACQPRLP</sequence>
<dbReference type="EMBL" id="FJUX01000074">
    <property type="protein sequence ID" value="CZT05127.1"/>
    <property type="molecule type" value="Genomic_DNA"/>
</dbReference>
<protein>
    <submittedName>
        <fullName evidence="1">Uncharacterized protein</fullName>
    </submittedName>
</protein>
<proteinExistence type="predicted"/>
<evidence type="ECO:0000313" key="1">
    <source>
        <dbReference type="EMBL" id="CZT05127.1"/>
    </source>
</evidence>
<reference evidence="2" key="1">
    <citation type="submission" date="2016-03" db="EMBL/GenBank/DDBJ databases">
        <authorList>
            <person name="Guldener U."/>
        </authorList>
    </citation>
    <scope>NUCLEOTIDE SEQUENCE [LARGE SCALE GENOMIC DNA]</scope>
    <source>
        <strain evidence="2">04CH-RAC-A.6.1</strain>
    </source>
</reference>
<organism evidence="1 2">
    <name type="scientific">Rhynchosporium agropyri</name>
    <dbReference type="NCBI Taxonomy" id="914238"/>
    <lineage>
        <taxon>Eukaryota</taxon>
        <taxon>Fungi</taxon>
        <taxon>Dikarya</taxon>
        <taxon>Ascomycota</taxon>
        <taxon>Pezizomycotina</taxon>
        <taxon>Leotiomycetes</taxon>
        <taxon>Helotiales</taxon>
        <taxon>Ploettnerulaceae</taxon>
        <taxon>Rhynchosporium</taxon>
    </lineage>
</organism>
<keyword evidence="2" id="KW-1185">Reference proteome</keyword>
<dbReference type="Proteomes" id="UP000178912">
    <property type="component" value="Unassembled WGS sequence"/>
</dbReference>
<accession>A0A1E1L3L6</accession>
<gene>
    <name evidence="1" type="ORF">RAG0_11348</name>
</gene>
<evidence type="ECO:0000313" key="2">
    <source>
        <dbReference type="Proteomes" id="UP000178912"/>
    </source>
</evidence>
<dbReference type="AlphaFoldDB" id="A0A1E1L3L6"/>
<name>A0A1E1L3L6_9HELO</name>